<dbReference type="PANTHER" id="PTHR30489">
    <property type="entry name" value="LIPOPROTEIN-RELEASING SYSTEM TRANSMEMBRANE PROTEIN LOLE"/>
    <property type="match status" value="1"/>
</dbReference>
<reference evidence="9 10" key="1">
    <citation type="submission" date="2020-08" db="EMBL/GenBank/DDBJ databases">
        <title>Sequencing the genomes of 1000 actinobacteria strains.</title>
        <authorList>
            <person name="Klenk H.-P."/>
        </authorList>
    </citation>
    <scope>NUCLEOTIDE SEQUENCE [LARGE SCALE GENOMIC DNA]</scope>
    <source>
        <strain evidence="9 10">DSM 45258</strain>
    </source>
</reference>
<gene>
    <name evidence="9" type="ORF">FHU29_002178</name>
</gene>
<evidence type="ECO:0000256" key="3">
    <source>
        <dbReference type="ARBA" id="ARBA00022475"/>
    </source>
</evidence>
<evidence type="ECO:0000256" key="6">
    <source>
        <dbReference type="ARBA" id="ARBA00023136"/>
    </source>
</evidence>
<organism evidence="9 10">
    <name type="scientific">Hoyosella altamirensis</name>
    <dbReference type="NCBI Taxonomy" id="616997"/>
    <lineage>
        <taxon>Bacteria</taxon>
        <taxon>Bacillati</taxon>
        <taxon>Actinomycetota</taxon>
        <taxon>Actinomycetes</taxon>
        <taxon>Mycobacteriales</taxon>
        <taxon>Hoyosellaceae</taxon>
        <taxon>Hoyosella</taxon>
    </lineage>
</organism>
<feature type="transmembrane region" description="Helical" evidence="7">
    <location>
        <begin position="474"/>
        <end position="493"/>
    </location>
</feature>
<dbReference type="PANTHER" id="PTHR30489:SF0">
    <property type="entry name" value="LIPOPROTEIN-RELEASING SYSTEM TRANSMEMBRANE PROTEIN LOLE"/>
    <property type="match status" value="1"/>
</dbReference>
<dbReference type="Pfam" id="PF02687">
    <property type="entry name" value="FtsX"/>
    <property type="match status" value="2"/>
</dbReference>
<evidence type="ECO:0000313" key="10">
    <source>
        <dbReference type="Proteomes" id="UP000567922"/>
    </source>
</evidence>
<feature type="transmembrane region" description="Helical" evidence="7">
    <location>
        <begin position="398"/>
        <end position="418"/>
    </location>
</feature>
<keyword evidence="4 7" id="KW-0812">Transmembrane</keyword>
<evidence type="ECO:0000259" key="8">
    <source>
        <dbReference type="Pfam" id="PF02687"/>
    </source>
</evidence>
<evidence type="ECO:0000313" key="9">
    <source>
        <dbReference type="EMBL" id="MBB3037729.1"/>
    </source>
</evidence>
<feature type="transmembrane region" description="Helical" evidence="7">
    <location>
        <begin position="756"/>
        <end position="783"/>
    </location>
</feature>
<dbReference type="EMBL" id="JACHWS010000002">
    <property type="protein sequence ID" value="MBB3037729.1"/>
    <property type="molecule type" value="Genomic_DNA"/>
</dbReference>
<feature type="transmembrane region" description="Helical" evidence="7">
    <location>
        <begin position="424"/>
        <end position="442"/>
    </location>
</feature>
<keyword evidence="6 7" id="KW-0472">Membrane</keyword>
<comment type="subcellular location">
    <subcellularLocation>
        <location evidence="1">Cell membrane</location>
        <topology evidence="1">Multi-pass membrane protein</topology>
    </subcellularLocation>
</comment>
<feature type="transmembrane region" description="Helical" evidence="7">
    <location>
        <begin position="715"/>
        <end position="735"/>
    </location>
</feature>
<evidence type="ECO:0000256" key="5">
    <source>
        <dbReference type="ARBA" id="ARBA00022989"/>
    </source>
</evidence>
<feature type="transmembrane region" description="Helical" evidence="7">
    <location>
        <begin position="294"/>
        <end position="315"/>
    </location>
</feature>
<dbReference type="InterPro" id="IPR051447">
    <property type="entry name" value="Lipoprotein-release_system"/>
</dbReference>
<keyword evidence="5 7" id="KW-1133">Transmembrane helix</keyword>
<name>A0A839RN43_9ACTN</name>
<protein>
    <submittedName>
        <fullName evidence="9">Putative ABC transport system permease protein</fullName>
    </submittedName>
</protein>
<proteinExistence type="inferred from homology"/>
<evidence type="ECO:0000256" key="2">
    <source>
        <dbReference type="ARBA" id="ARBA00005236"/>
    </source>
</evidence>
<dbReference type="OrthoDB" id="4362224at2"/>
<keyword evidence="3" id="KW-1003">Cell membrane</keyword>
<evidence type="ECO:0000256" key="4">
    <source>
        <dbReference type="ARBA" id="ARBA00022692"/>
    </source>
</evidence>
<dbReference type="InterPro" id="IPR003838">
    <property type="entry name" value="ABC3_permease_C"/>
</dbReference>
<feature type="transmembrane region" description="Helical" evidence="7">
    <location>
        <begin position="795"/>
        <end position="820"/>
    </location>
</feature>
<dbReference type="GO" id="GO:0098797">
    <property type="term" value="C:plasma membrane protein complex"/>
    <property type="evidence" value="ECO:0007669"/>
    <property type="project" value="TreeGrafter"/>
</dbReference>
<feature type="transmembrane region" description="Helical" evidence="7">
    <location>
        <begin position="21"/>
        <end position="45"/>
    </location>
</feature>
<comment type="caution">
    <text evidence="9">The sequence shown here is derived from an EMBL/GenBank/DDBJ whole genome shotgun (WGS) entry which is preliminary data.</text>
</comment>
<dbReference type="GO" id="GO:0044874">
    <property type="term" value="P:lipoprotein localization to outer membrane"/>
    <property type="evidence" value="ECO:0007669"/>
    <property type="project" value="TreeGrafter"/>
</dbReference>
<keyword evidence="10" id="KW-1185">Reference proteome</keyword>
<feature type="domain" description="ABC3 transporter permease C-terminal" evidence="8">
    <location>
        <begin position="715"/>
        <end position="829"/>
    </location>
</feature>
<dbReference type="RefSeq" id="WP_157095391.1">
    <property type="nucleotide sequence ID" value="NZ_BDDI01000023.1"/>
</dbReference>
<comment type="similarity">
    <text evidence="2">Belongs to the ABC-4 integral membrane protein family. LolC/E subfamily.</text>
</comment>
<sequence length="837" mass="85020">MSRAALGRWWLLHLRELIARPIRSAISIGVIAVSSALLVAVLSTYGSLTGSVDRLSQAVAGDAALEVTAIADTGFDDRVLPLVRRVPGVETAAPLLWAPVAYEGRGTLIFGADQSAGALGGDLVGAVDGDLQQLAPELLGGGVIAGPGAGVQVGDVLRLPGGEAEVIQVSSDPAARPINGGNFLVTALPVAQRLAGREGTLDSIFIIPEPGVPVSSLQDRVTAAIDGRALVAEPEFRAAQAGTSIALTRDSTLLVALIGLVVAGFLVFNSMNMTVAQRRPAIATLRALGAQRAVIVRGLVGEAALIGLIGGVAGIPLGAVMGELAVGRVPPVLVQSFSGEVVFAVQWYAPIVALILCVGASVVASAVAARQVFSVAPVEALQPADVVTAEVHSDSWTIPALIAGAVTMAAAVVMAFSFNDRKALLAGALFAVGILGLCYGLIKLIGALTSRVAGACGPAGRLGAESASRAPRRVWATAMTVMIAVAVAVSTTGSMRNLVESAGGLVSSLADADFYLTTAPVDNVPAGPVVPDGVLDDVAAIPGISRATPGQWAYANLGAPDSAPLKVMVLGASEGSTAPALTAMTPEMRQQVLGGDGIALSRQLARSLDVDVGDSIDVATPSGLQRGDVVGVVDYLAVGAGMIAMDLPRMQQWYERDGATFIEAAVAADADRAEVVSAVESVLPEGVFLQTGEEAFLSARQATEQAGALAVGVQWIVALVAAVALLNTLMLSVLDRRRELGVLRAMGASRKFISRTVLYEALAVGVVGGAMGLLFGTALHYIATVALSATTAVQINFALVPVAGLYAAAALLLALGGALVPAWRAGRMDIISAVSAD</sequence>
<feature type="transmembrane region" description="Helical" evidence="7">
    <location>
        <begin position="347"/>
        <end position="369"/>
    </location>
</feature>
<accession>A0A839RN43</accession>
<feature type="transmembrane region" description="Helical" evidence="7">
    <location>
        <begin position="253"/>
        <end position="273"/>
    </location>
</feature>
<feature type="domain" description="ABC3 transporter permease C-terminal" evidence="8">
    <location>
        <begin position="254"/>
        <end position="375"/>
    </location>
</feature>
<dbReference type="AlphaFoldDB" id="A0A839RN43"/>
<evidence type="ECO:0000256" key="7">
    <source>
        <dbReference type="SAM" id="Phobius"/>
    </source>
</evidence>
<dbReference type="Proteomes" id="UP000567922">
    <property type="component" value="Unassembled WGS sequence"/>
</dbReference>
<evidence type="ECO:0000256" key="1">
    <source>
        <dbReference type="ARBA" id="ARBA00004651"/>
    </source>
</evidence>